<dbReference type="STRING" id="1123265.GCA_000686625_01636"/>
<dbReference type="EMBL" id="LR590484">
    <property type="protein sequence ID" value="VTR45174.1"/>
    <property type="molecule type" value="Genomic_DNA"/>
</dbReference>
<dbReference type="Proteomes" id="UP000308196">
    <property type="component" value="Chromosome"/>
</dbReference>
<name>A0A4U9VNY9_9SPHI</name>
<gene>
    <name evidence="1" type="ORF">NCTC11429_03175</name>
</gene>
<proteinExistence type="predicted"/>
<organism evidence="1 2">
    <name type="scientific">Sphingobacterium thalpophilum</name>
    <dbReference type="NCBI Taxonomy" id="259"/>
    <lineage>
        <taxon>Bacteria</taxon>
        <taxon>Pseudomonadati</taxon>
        <taxon>Bacteroidota</taxon>
        <taxon>Sphingobacteriia</taxon>
        <taxon>Sphingobacteriales</taxon>
        <taxon>Sphingobacteriaceae</taxon>
        <taxon>Sphingobacterium</taxon>
    </lineage>
</organism>
<evidence type="ECO:0000313" key="2">
    <source>
        <dbReference type="Proteomes" id="UP000308196"/>
    </source>
</evidence>
<protein>
    <submittedName>
        <fullName evidence="1">Uncharacterized protein</fullName>
    </submittedName>
</protein>
<evidence type="ECO:0000313" key="1">
    <source>
        <dbReference type="EMBL" id="VTR45174.1"/>
    </source>
</evidence>
<dbReference type="KEGG" id="stha:NCTC11429_03175"/>
<dbReference type="AlphaFoldDB" id="A0A4U9VNY9"/>
<accession>A0A4U9VNY9</accession>
<sequence>MDPIFCLLFILAFNPAYGHTNTIYSWPPVFLMKTRSFIRDIEIIAKNEVSYAE</sequence>
<reference evidence="1 2" key="1">
    <citation type="submission" date="2019-05" db="EMBL/GenBank/DDBJ databases">
        <authorList>
            <consortium name="Pathogen Informatics"/>
        </authorList>
    </citation>
    <scope>NUCLEOTIDE SEQUENCE [LARGE SCALE GENOMIC DNA]</scope>
    <source>
        <strain evidence="1 2">NCTC11429</strain>
    </source>
</reference>